<dbReference type="Proteomes" id="UP001153712">
    <property type="component" value="Chromosome 6"/>
</dbReference>
<dbReference type="PROSITE" id="PS00028">
    <property type="entry name" value="ZINC_FINGER_C2H2_1"/>
    <property type="match status" value="1"/>
</dbReference>
<dbReference type="SUPFAM" id="SSF57959">
    <property type="entry name" value="Leucine zipper domain"/>
    <property type="match status" value="1"/>
</dbReference>
<feature type="compositionally biased region" description="Low complexity" evidence="6">
    <location>
        <begin position="392"/>
        <end position="406"/>
    </location>
</feature>
<protein>
    <recommendedName>
        <fullName evidence="7">C2H2-type domain-containing protein</fullName>
    </recommendedName>
</protein>
<feature type="compositionally biased region" description="Low complexity" evidence="6">
    <location>
        <begin position="414"/>
        <end position="426"/>
    </location>
</feature>
<evidence type="ECO:0000256" key="6">
    <source>
        <dbReference type="SAM" id="MobiDB-lite"/>
    </source>
</evidence>
<dbReference type="InterPro" id="IPR046347">
    <property type="entry name" value="bZIP_sf"/>
</dbReference>
<dbReference type="CDD" id="cd14686">
    <property type="entry name" value="bZIP"/>
    <property type="match status" value="1"/>
</dbReference>
<feature type="region of interest" description="Disordered" evidence="6">
    <location>
        <begin position="337"/>
        <end position="369"/>
    </location>
</feature>
<dbReference type="InterPro" id="IPR004827">
    <property type="entry name" value="bZIP"/>
</dbReference>
<evidence type="ECO:0000313" key="8">
    <source>
        <dbReference type="EMBL" id="CAG9863349.1"/>
    </source>
</evidence>
<proteinExistence type="predicted"/>
<dbReference type="PANTHER" id="PTHR19304">
    <property type="entry name" value="CYCLIC-AMP RESPONSE ELEMENT BINDING PROTEIN"/>
    <property type="match status" value="1"/>
</dbReference>
<evidence type="ECO:0000256" key="4">
    <source>
        <dbReference type="ARBA" id="ARBA00023242"/>
    </source>
</evidence>
<dbReference type="EMBL" id="OU900099">
    <property type="protein sequence ID" value="CAG9863349.1"/>
    <property type="molecule type" value="Genomic_DNA"/>
</dbReference>
<keyword evidence="4" id="KW-0539">Nucleus</keyword>
<evidence type="ECO:0000256" key="1">
    <source>
        <dbReference type="ARBA" id="ARBA00004123"/>
    </source>
</evidence>
<keyword evidence="5" id="KW-0175">Coiled coil</keyword>
<name>A0A9N9TRQ1_PHYSR</name>
<dbReference type="SMART" id="SM00338">
    <property type="entry name" value="BRLZ"/>
    <property type="match status" value="1"/>
</dbReference>
<reference evidence="8" key="1">
    <citation type="submission" date="2022-01" db="EMBL/GenBank/DDBJ databases">
        <authorList>
            <person name="King R."/>
        </authorList>
    </citation>
    <scope>NUCLEOTIDE SEQUENCE</scope>
</reference>
<dbReference type="AlphaFoldDB" id="A0A9N9TRQ1"/>
<dbReference type="OrthoDB" id="295274at2759"/>
<comment type="subcellular location">
    <subcellularLocation>
        <location evidence="1">Nucleus</location>
    </subcellularLocation>
</comment>
<gene>
    <name evidence="8" type="ORF">PHYEVI_LOCUS9641</name>
</gene>
<organism evidence="8 9">
    <name type="scientific">Phyllotreta striolata</name>
    <name type="common">Striped flea beetle</name>
    <name type="synonym">Crioceris striolata</name>
    <dbReference type="NCBI Taxonomy" id="444603"/>
    <lineage>
        <taxon>Eukaryota</taxon>
        <taxon>Metazoa</taxon>
        <taxon>Ecdysozoa</taxon>
        <taxon>Arthropoda</taxon>
        <taxon>Hexapoda</taxon>
        <taxon>Insecta</taxon>
        <taxon>Pterygota</taxon>
        <taxon>Neoptera</taxon>
        <taxon>Endopterygota</taxon>
        <taxon>Coleoptera</taxon>
        <taxon>Polyphaga</taxon>
        <taxon>Cucujiformia</taxon>
        <taxon>Chrysomeloidea</taxon>
        <taxon>Chrysomelidae</taxon>
        <taxon>Galerucinae</taxon>
        <taxon>Alticini</taxon>
        <taxon>Phyllotreta</taxon>
    </lineage>
</organism>
<feature type="region of interest" description="Disordered" evidence="6">
    <location>
        <begin position="167"/>
        <end position="193"/>
    </location>
</feature>
<feature type="coiled-coil region" evidence="5">
    <location>
        <begin position="240"/>
        <end position="267"/>
    </location>
</feature>
<sequence length="489" mass="54568">MIARKLPEEQTEQLACNVEGCDMTFPNTNQLEWHNKKHDMMLKLSLINQTNETNNETPTPTRFIRNCEEVGLFQDLQNVNPFDNMFKKAADLAKNGVMAEFESANSNDSLHTPHILPHTNETPHTDDETQQSRTLPMDGVFFVEMFPNNSNSDEELIIIDDAEEICKKSSEPPKNPDSNEPVAAADDEGDKSKKPVIKLVPVKKLMPNKKLNSNKRRQLTQKECNRASQMRCRLKKKLRWDQMIEDLQTLREENKKLKLELTLLMQEHSKCPSVPTVQPVVKTEPAQPTSRITVPTTTSTVPITSQLPFLVQILPNGPPVKPLVTPCPKPVKPLISPLKPSMPLNPPLRPKSLPLSPLNPPLRPKSLPLRPLRPLITSVNLPLTSTNLPLISPNTPLSSSKPSSRTSKPRLRSSKPNLRSSKSPSRPSNPPLRPLVPKSIPLTITAPIIPITAVAPTPRKTVKIITVGDKIVAGRTGRRFCNIAPRKKS</sequence>
<evidence type="ECO:0000259" key="7">
    <source>
        <dbReference type="PROSITE" id="PS00028"/>
    </source>
</evidence>
<evidence type="ECO:0000256" key="2">
    <source>
        <dbReference type="ARBA" id="ARBA00023015"/>
    </source>
</evidence>
<dbReference type="InterPro" id="IPR013087">
    <property type="entry name" value="Znf_C2H2_type"/>
</dbReference>
<evidence type="ECO:0000256" key="3">
    <source>
        <dbReference type="ARBA" id="ARBA00023163"/>
    </source>
</evidence>
<evidence type="ECO:0000313" key="9">
    <source>
        <dbReference type="Proteomes" id="UP001153712"/>
    </source>
</evidence>
<keyword evidence="2" id="KW-0805">Transcription regulation</keyword>
<keyword evidence="3" id="KW-0804">Transcription</keyword>
<accession>A0A9N9TRQ1</accession>
<dbReference type="GO" id="GO:0005634">
    <property type="term" value="C:nucleus"/>
    <property type="evidence" value="ECO:0007669"/>
    <property type="project" value="UniProtKB-SubCell"/>
</dbReference>
<feature type="region of interest" description="Disordered" evidence="6">
    <location>
        <begin position="108"/>
        <end position="131"/>
    </location>
</feature>
<feature type="domain" description="C2H2-type" evidence="7">
    <location>
        <begin position="16"/>
        <end position="38"/>
    </location>
</feature>
<evidence type="ECO:0000256" key="5">
    <source>
        <dbReference type="SAM" id="Coils"/>
    </source>
</evidence>
<dbReference type="InterPro" id="IPR051027">
    <property type="entry name" value="bZIP_transcription_factors"/>
</dbReference>
<dbReference type="GO" id="GO:0003700">
    <property type="term" value="F:DNA-binding transcription factor activity"/>
    <property type="evidence" value="ECO:0007669"/>
    <property type="project" value="InterPro"/>
</dbReference>
<keyword evidence="9" id="KW-1185">Reference proteome</keyword>
<feature type="region of interest" description="Disordered" evidence="6">
    <location>
        <begin position="387"/>
        <end position="436"/>
    </location>
</feature>